<keyword evidence="1" id="KW-1133">Transmembrane helix</keyword>
<name>A0A934RMZ8_9BACT</name>
<accession>A0A934RMZ8</accession>
<evidence type="ECO:0000313" key="4">
    <source>
        <dbReference type="Proteomes" id="UP000604083"/>
    </source>
</evidence>
<comment type="caution">
    <text evidence="3">The sequence shown here is derived from an EMBL/GenBank/DDBJ whole genome shotgun (WGS) entry which is preliminary data.</text>
</comment>
<keyword evidence="4" id="KW-1185">Reference proteome</keyword>
<dbReference type="Proteomes" id="UP000604083">
    <property type="component" value="Unassembled WGS sequence"/>
</dbReference>
<evidence type="ECO:0000256" key="1">
    <source>
        <dbReference type="SAM" id="Phobius"/>
    </source>
</evidence>
<dbReference type="EMBL" id="JAENIO010000022">
    <property type="protein sequence ID" value="MBK1834374.1"/>
    <property type="molecule type" value="Genomic_DNA"/>
</dbReference>
<dbReference type="AlphaFoldDB" id="A0A934RMZ8"/>
<evidence type="ECO:0008006" key="5">
    <source>
        <dbReference type="Google" id="ProtNLM"/>
    </source>
</evidence>
<keyword evidence="1" id="KW-0472">Membrane</keyword>
<protein>
    <recommendedName>
        <fullName evidence="5">PEP-CTERM protein-sorting domain-containing protein</fullName>
    </recommendedName>
</protein>
<reference evidence="3" key="1">
    <citation type="submission" date="2021-01" db="EMBL/GenBank/DDBJ databases">
        <title>Modified the classification status of verrucomicrobia.</title>
        <authorList>
            <person name="Feng X."/>
        </authorList>
    </citation>
    <scope>NUCLEOTIDE SEQUENCE</scope>
    <source>
        <strain evidence="3">KCTC 12986</strain>
    </source>
</reference>
<keyword evidence="1" id="KW-0812">Transmembrane</keyword>
<sequence length="262" mass="28600">MNTPINYSTLLFLAATLPTPAAVSYTARHVNNTTNQSIRYLDATAGTLVVGGQNHFGVAPTVANPAPPASVFQNDTATGTTAAYPLQQYFESGSFSMIYEFDEFVRSGTFRLDLAWQHSNWEIELLNSQGASFATEAVTLGNNSDRDAQERGVEFEVLGLNSAILSMNRLTSKAGDGFYGTFTVTSEGMYSGIRISQVHSSDRDTNATLTGIQNNFDSNARLYVSNLQATGIAVPEPSFISLIAFPTFFWISKRSRNNRRKS</sequence>
<keyword evidence="2" id="KW-0732">Signal</keyword>
<feature type="signal peptide" evidence="2">
    <location>
        <begin position="1"/>
        <end position="21"/>
    </location>
</feature>
<gene>
    <name evidence="3" type="ORF">JIN78_09915</name>
</gene>
<dbReference type="RefSeq" id="WP_200391807.1">
    <property type="nucleotide sequence ID" value="NZ_JAENIO010000022.1"/>
</dbReference>
<feature type="chain" id="PRO_5037473199" description="PEP-CTERM protein-sorting domain-containing protein" evidence="2">
    <location>
        <begin position="22"/>
        <end position="262"/>
    </location>
</feature>
<feature type="transmembrane region" description="Helical" evidence="1">
    <location>
        <begin position="232"/>
        <end position="251"/>
    </location>
</feature>
<proteinExistence type="predicted"/>
<evidence type="ECO:0000313" key="3">
    <source>
        <dbReference type="EMBL" id="MBK1834374.1"/>
    </source>
</evidence>
<evidence type="ECO:0000256" key="2">
    <source>
        <dbReference type="SAM" id="SignalP"/>
    </source>
</evidence>
<organism evidence="3 4">
    <name type="scientific">Roseibacillus ishigakijimensis</name>
    <dbReference type="NCBI Taxonomy" id="454146"/>
    <lineage>
        <taxon>Bacteria</taxon>
        <taxon>Pseudomonadati</taxon>
        <taxon>Verrucomicrobiota</taxon>
        <taxon>Verrucomicrobiia</taxon>
        <taxon>Verrucomicrobiales</taxon>
        <taxon>Verrucomicrobiaceae</taxon>
        <taxon>Roseibacillus</taxon>
    </lineage>
</organism>